<evidence type="ECO:0000256" key="1">
    <source>
        <dbReference type="SAM" id="MobiDB-lite"/>
    </source>
</evidence>
<dbReference type="EMBL" id="CADCVX010000223">
    <property type="protein sequence ID" value="CAA9499804.1"/>
    <property type="molecule type" value="Genomic_DNA"/>
</dbReference>
<evidence type="ECO:0000313" key="2">
    <source>
        <dbReference type="EMBL" id="CAA9499804.1"/>
    </source>
</evidence>
<sequence>MPEPVPPAKPDGRIKLKREGTPRA</sequence>
<reference evidence="2" key="1">
    <citation type="submission" date="2020-02" db="EMBL/GenBank/DDBJ databases">
        <authorList>
            <person name="Meier V. D."/>
        </authorList>
    </citation>
    <scope>NUCLEOTIDE SEQUENCE</scope>
    <source>
        <strain evidence="2">AVDCRST_MAG91</strain>
    </source>
</reference>
<dbReference type="AlphaFoldDB" id="A0A6J4SIE9"/>
<feature type="compositionally biased region" description="Basic and acidic residues" evidence="1">
    <location>
        <begin position="10"/>
        <end position="24"/>
    </location>
</feature>
<protein>
    <submittedName>
        <fullName evidence="2">Uncharacterized protein</fullName>
    </submittedName>
</protein>
<name>A0A6J4SIE9_9SPHN</name>
<organism evidence="2">
    <name type="scientific">uncultured Sphingomonadaceae bacterium</name>
    <dbReference type="NCBI Taxonomy" id="169976"/>
    <lineage>
        <taxon>Bacteria</taxon>
        <taxon>Pseudomonadati</taxon>
        <taxon>Pseudomonadota</taxon>
        <taxon>Alphaproteobacteria</taxon>
        <taxon>Sphingomonadales</taxon>
        <taxon>Sphingomonadaceae</taxon>
        <taxon>environmental samples</taxon>
    </lineage>
</organism>
<gene>
    <name evidence="2" type="ORF">AVDCRST_MAG91-988</name>
</gene>
<feature type="region of interest" description="Disordered" evidence="1">
    <location>
        <begin position="1"/>
        <end position="24"/>
    </location>
</feature>
<accession>A0A6J4SIE9</accession>
<proteinExistence type="predicted"/>